<dbReference type="Proteomes" id="UP000249324">
    <property type="component" value="Unassembled WGS sequence"/>
</dbReference>
<dbReference type="Gene3D" id="3.40.50.300">
    <property type="entry name" value="P-loop containing nucleotide triphosphate hydrolases"/>
    <property type="match status" value="1"/>
</dbReference>
<evidence type="ECO:0000256" key="4">
    <source>
        <dbReference type="ARBA" id="ARBA00023163"/>
    </source>
</evidence>
<dbReference type="Pfam" id="PF13374">
    <property type="entry name" value="TPR_10"/>
    <property type="match status" value="1"/>
</dbReference>
<proteinExistence type="inferred from homology"/>
<dbReference type="InterPro" id="IPR042197">
    <property type="entry name" value="Apaf_helical"/>
</dbReference>
<evidence type="ECO:0000313" key="9">
    <source>
        <dbReference type="Proteomes" id="UP000249324"/>
    </source>
</evidence>
<evidence type="ECO:0000256" key="1">
    <source>
        <dbReference type="ARBA" id="ARBA00005820"/>
    </source>
</evidence>
<comment type="caution">
    <text evidence="8">The sequence shown here is derived from an EMBL/GenBank/DDBJ whole genome shotgun (WGS) entry which is preliminary data.</text>
</comment>
<evidence type="ECO:0000256" key="3">
    <source>
        <dbReference type="ARBA" id="ARBA00023125"/>
    </source>
</evidence>
<dbReference type="SMART" id="SM01043">
    <property type="entry name" value="BTAD"/>
    <property type="match status" value="1"/>
</dbReference>
<evidence type="ECO:0000256" key="5">
    <source>
        <dbReference type="PROSITE-ProRule" id="PRU00339"/>
    </source>
</evidence>
<dbReference type="InterPro" id="IPR001867">
    <property type="entry name" value="OmpR/PhoB-type_DNA-bd"/>
</dbReference>
<evidence type="ECO:0000259" key="7">
    <source>
        <dbReference type="PROSITE" id="PS51755"/>
    </source>
</evidence>
<dbReference type="CDD" id="cd15831">
    <property type="entry name" value="BTAD"/>
    <property type="match status" value="1"/>
</dbReference>
<name>A0ABD6FC62_9PSEU</name>
<dbReference type="InterPro" id="IPR051677">
    <property type="entry name" value="AfsR-DnrI-RedD_regulator"/>
</dbReference>
<reference evidence="8 9" key="1">
    <citation type="journal article" date="2021" name="BMC Genomics">
        <title>Genome-resolved metagenome and metatranscriptome analyses of thermophilic composting reveal key bacterial players and their metabolic interactions.</title>
        <authorList>
            <person name="Braga L.P.P."/>
            <person name="Pereira R.V."/>
            <person name="Martins L.F."/>
            <person name="Moura L.M.S."/>
            <person name="Sanchez F.B."/>
            <person name="Patane J.S.L."/>
            <person name="da Silva A.M."/>
            <person name="Setubal J.C."/>
        </authorList>
    </citation>
    <scope>NUCLEOTIDE SEQUENCE [LARGE SCALE GENOMIC DNA]</scope>
    <source>
        <strain evidence="8">ZC4RG45</strain>
    </source>
</reference>
<dbReference type="Gene3D" id="1.25.40.10">
    <property type="entry name" value="Tetratricopeptide repeat domain"/>
    <property type="match status" value="2"/>
</dbReference>
<dbReference type="SMART" id="SM00862">
    <property type="entry name" value="Trans_reg_C"/>
    <property type="match status" value="1"/>
</dbReference>
<dbReference type="SUPFAM" id="SSF46894">
    <property type="entry name" value="C-terminal effector domain of the bipartite response regulators"/>
    <property type="match status" value="1"/>
</dbReference>
<dbReference type="PROSITE" id="PS51755">
    <property type="entry name" value="OMPR_PHOB"/>
    <property type="match status" value="1"/>
</dbReference>
<keyword evidence="5" id="KW-0802">TPR repeat</keyword>
<dbReference type="AlphaFoldDB" id="A0ABD6FC62"/>
<protein>
    <submittedName>
        <fullName evidence="8">BTAD domain-containing putative transcriptional regulator</fullName>
    </submittedName>
</protein>
<keyword evidence="4" id="KW-0804">Transcription</keyword>
<dbReference type="EMBL" id="QGUI02000034">
    <property type="protein sequence ID" value="MFO7191532.1"/>
    <property type="molecule type" value="Genomic_DNA"/>
</dbReference>
<dbReference type="PANTHER" id="PTHR35807:SF1">
    <property type="entry name" value="TRANSCRIPTIONAL REGULATOR REDD"/>
    <property type="match status" value="1"/>
</dbReference>
<dbReference type="Pfam" id="PF00486">
    <property type="entry name" value="Trans_reg_C"/>
    <property type="match status" value="1"/>
</dbReference>
<dbReference type="Pfam" id="PF13424">
    <property type="entry name" value="TPR_12"/>
    <property type="match status" value="2"/>
</dbReference>
<dbReference type="SUPFAM" id="SSF48452">
    <property type="entry name" value="TPR-like"/>
    <property type="match status" value="2"/>
</dbReference>
<dbReference type="InterPro" id="IPR036388">
    <property type="entry name" value="WH-like_DNA-bd_sf"/>
</dbReference>
<feature type="DNA-binding region" description="OmpR/PhoB-type" evidence="6">
    <location>
        <begin position="1"/>
        <end position="101"/>
    </location>
</feature>
<dbReference type="PROSITE" id="PS50005">
    <property type="entry name" value="TPR"/>
    <property type="match status" value="1"/>
</dbReference>
<dbReference type="PANTHER" id="PTHR35807">
    <property type="entry name" value="TRANSCRIPTIONAL REGULATOR REDD-RELATED"/>
    <property type="match status" value="1"/>
</dbReference>
<evidence type="ECO:0000313" key="8">
    <source>
        <dbReference type="EMBL" id="MFO7191532.1"/>
    </source>
</evidence>
<dbReference type="InterPro" id="IPR027417">
    <property type="entry name" value="P-loop_NTPase"/>
</dbReference>
<dbReference type="PRINTS" id="PR00364">
    <property type="entry name" value="DISEASERSIST"/>
</dbReference>
<dbReference type="Gene3D" id="1.10.8.430">
    <property type="entry name" value="Helical domain of apoptotic protease-activating factors"/>
    <property type="match status" value="1"/>
</dbReference>
<keyword evidence="3 6" id="KW-0238">DNA-binding</keyword>
<gene>
    <name evidence="8" type="ORF">DIU77_004755</name>
</gene>
<dbReference type="SUPFAM" id="SSF52540">
    <property type="entry name" value="P-loop containing nucleoside triphosphate hydrolases"/>
    <property type="match status" value="1"/>
</dbReference>
<dbReference type="InterPro" id="IPR005158">
    <property type="entry name" value="BTAD"/>
</dbReference>
<dbReference type="InterPro" id="IPR011990">
    <property type="entry name" value="TPR-like_helical_dom_sf"/>
</dbReference>
<keyword evidence="2" id="KW-0805">Transcription regulation</keyword>
<organism evidence="8 9">
    <name type="scientific">Thermocrispum agreste</name>
    <dbReference type="NCBI Taxonomy" id="37925"/>
    <lineage>
        <taxon>Bacteria</taxon>
        <taxon>Bacillati</taxon>
        <taxon>Actinomycetota</taxon>
        <taxon>Actinomycetes</taxon>
        <taxon>Pseudonocardiales</taxon>
        <taxon>Pseudonocardiaceae</taxon>
        <taxon>Thermocrispum</taxon>
    </lineage>
</organism>
<accession>A0ABD6FC62</accession>
<evidence type="ECO:0000256" key="2">
    <source>
        <dbReference type="ARBA" id="ARBA00023015"/>
    </source>
</evidence>
<dbReference type="SMART" id="SM00028">
    <property type="entry name" value="TPR"/>
    <property type="match status" value="5"/>
</dbReference>
<evidence type="ECO:0000256" key="6">
    <source>
        <dbReference type="PROSITE-ProRule" id="PRU01091"/>
    </source>
</evidence>
<dbReference type="InterPro" id="IPR019734">
    <property type="entry name" value="TPR_rpt"/>
</dbReference>
<feature type="repeat" description="TPR" evidence="5">
    <location>
        <begin position="730"/>
        <end position="763"/>
    </location>
</feature>
<comment type="similarity">
    <text evidence="1">Belongs to the AfsR/DnrI/RedD regulatory family.</text>
</comment>
<dbReference type="InterPro" id="IPR016032">
    <property type="entry name" value="Sig_transdc_resp-reg_C-effctor"/>
</dbReference>
<dbReference type="Gene3D" id="1.10.10.10">
    <property type="entry name" value="Winged helix-like DNA-binding domain superfamily/Winged helix DNA-binding domain"/>
    <property type="match status" value="2"/>
</dbReference>
<sequence length="943" mass="102273">MNGTGGDSLWIQLLGEVRAWHAGREVALGAPKQRGLFALLAMRHGHLVTVSEIIDALWGETPPGSAEGSIHTYVHGLRKAWEAVGVTGLLVRAGGGYQLEVTADQVDVAVVEACAADARQLAAQGRKQEAARRLQRCLGHWHGTPLNGVPGPMAEAERNRLTVLRLNLIEERAGLLLDEGGHREVLDELTDAVQADPLRESLRGQLMLALYRSGRQADALAVFEEGRRVLAEELGIDPGPELKALHTAILRSDPSLAVTTAKPKPPPRTTVVPAQLPHAVTGFVGRRDELAMLERWREPSSPGVQTLVVSAIDGAGGIGKTALALQFAQMVREDYPDGQLYVNLRGFDPSRQPLTAAEALTQLLQGFGVTTQPGTVDAQAALYRSLVADKRALIMLDNAASADQVRPLLPGSSNSLVLITSRNQLGGLVARDGARRLTLGLLTQAEALDLLRQLIGAERVDAAPHAAEELAKLCGYLPLALRIIGVQASGRTEQSLDDVAKELRAVQHRLDALAIEDDEMASVRAVFSWSYQALKPELAAAFRMFGLHPGQDFAIEAAATLADVTVDEAERIVRSLCEAHLLERTGKGRYRFHDLLRLYSTELAEKHDPVEVRRRALRRLMVWYLHTAQAAASHTGVGLGDEHLPDAPERVPPLSFESTGSAAAWHALEIPNVFALTEKAVELAYDDLAWRLVVTTYPYYYSTGLLSEWIRLLTIGVGAARRDGAKVGQARLLNHLGVASSRIGNNDEAVQCLQQAIALLNETDADLYRASLLGNLASVLREMGKPGEGLQYALEAAEIARRHGNDYYIIASLDIVCEIYVELGQPDKALEYGTAGLALADRKGSDLIVANLRACVAHAYRDLGQFEQARAEYERALAKCESIGDRYHQGRALLGVAELNRRSGQESKAREAAQQALEIFTSLDAEEAVVAKDFLAGLPQQQQ</sequence>
<feature type="domain" description="OmpR/PhoB-type" evidence="7">
    <location>
        <begin position="1"/>
        <end position="101"/>
    </location>
</feature>
<dbReference type="Pfam" id="PF03704">
    <property type="entry name" value="BTAD"/>
    <property type="match status" value="1"/>
</dbReference>
<dbReference type="GO" id="GO:0003677">
    <property type="term" value="F:DNA binding"/>
    <property type="evidence" value="ECO:0007669"/>
    <property type="project" value="UniProtKB-UniRule"/>
</dbReference>